<gene>
    <name evidence="1" type="ORF">AWM79_18235</name>
</gene>
<dbReference type="Gene3D" id="2.30.110.10">
    <property type="entry name" value="Electron Transport, Fmn-binding Protein, Chain A"/>
    <property type="match status" value="1"/>
</dbReference>
<accession>A0A0X1T4V0</accession>
<dbReference type="RefSeq" id="WP_060783458.1">
    <property type="nucleotide sequence ID" value="NZ_CP014135.1"/>
</dbReference>
<name>A0A0X1T4V0_PSEAA</name>
<dbReference type="EMBL" id="CP014135">
    <property type="protein sequence ID" value="AMB87133.1"/>
    <property type="molecule type" value="Genomic_DNA"/>
</dbReference>
<evidence type="ECO:0008006" key="3">
    <source>
        <dbReference type="Google" id="ProtNLM"/>
    </source>
</evidence>
<reference evidence="2" key="1">
    <citation type="submission" date="2016-01" db="EMBL/GenBank/DDBJ databases">
        <authorList>
            <person name="Storey N.H."/>
            <person name="Neuman B.W."/>
        </authorList>
    </citation>
    <scope>NUCLEOTIDE SEQUENCE [LARGE SCALE GENOMIC DNA]</scope>
    <source>
        <strain evidence="2">NCPPB 2472</strain>
    </source>
</reference>
<keyword evidence="2" id="KW-1185">Reference proteome</keyword>
<proteinExistence type="predicted"/>
<dbReference type="Proteomes" id="UP000063229">
    <property type="component" value="Chromosome"/>
</dbReference>
<dbReference type="InterPro" id="IPR012349">
    <property type="entry name" value="Split_barrel_FMN-bd"/>
</dbReference>
<evidence type="ECO:0000313" key="1">
    <source>
        <dbReference type="EMBL" id="AMB87133.1"/>
    </source>
</evidence>
<evidence type="ECO:0000313" key="2">
    <source>
        <dbReference type="Proteomes" id="UP000063229"/>
    </source>
</evidence>
<dbReference type="Pfam" id="PF04299">
    <property type="entry name" value="FMN_bind_2"/>
    <property type="match status" value="1"/>
</dbReference>
<dbReference type="KEGG" id="pagb:AWM79_18235"/>
<protein>
    <recommendedName>
        <fullName evidence="3">Transcriptional regulator</fullName>
    </recommendedName>
</protein>
<dbReference type="AlphaFoldDB" id="A0A0X1T4V0"/>
<dbReference type="PANTHER" id="PTHR35802">
    <property type="entry name" value="PROTEASE SYNTHASE AND SPORULATION PROTEIN PAI 2"/>
    <property type="match status" value="1"/>
</dbReference>
<dbReference type="STRING" id="46677.AWM79_18235"/>
<dbReference type="PANTHER" id="PTHR35802:SF1">
    <property type="entry name" value="PROTEASE SYNTHASE AND SPORULATION PROTEIN PAI 2"/>
    <property type="match status" value="1"/>
</dbReference>
<dbReference type="PIRSF" id="PIRSF010372">
    <property type="entry name" value="PaiB"/>
    <property type="match status" value="1"/>
</dbReference>
<sequence length="211" mass="24012">MYLPPLFEEKDLAVLRAAVNQVGFGTLVTFNDSDLEISHIPMLLDENEEGSLRLLGHLSRNNPQFQQLSVDNRAIVMFLGPDAYISPQWYPSTAQTGRSVPTWNYTAVHIRGTIRFFQEEEQILELLTRQTARHESGRAYPWSTAQAPSDHIDVMARGVVGFEIPVEHIQGKWKMSQYASTEDRKGAIEGLRRENHEKPAAVAEIMEEHLR</sequence>
<organism evidence="1 2">
    <name type="scientific">Pseudomonas agarici</name>
    <dbReference type="NCBI Taxonomy" id="46677"/>
    <lineage>
        <taxon>Bacteria</taxon>
        <taxon>Pseudomonadati</taxon>
        <taxon>Pseudomonadota</taxon>
        <taxon>Gammaproteobacteria</taxon>
        <taxon>Pseudomonadales</taxon>
        <taxon>Pseudomonadaceae</taxon>
        <taxon>Pseudomonas</taxon>
    </lineage>
</organism>
<dbReference type="SUPFAM" id="SSF50475">
    <property type="entry name" value="FMN-binding split barrel"/>
    <property type="match status" value="1"/>
</dbReference>
<dbReference type="InterPro" id="IPR007396">
    <property type="entry name" value="TR_PAI2-type"/>
</dbReference>